<sequence>MPMSEPLVPLVSVLVPCYNYASFVGEALTSVLQQDYPNFELIVVDDGSTDDSVSVIERTIEASKPSSRARRVLFLKQENQGVSAALNTALELAEGEFVATFDADDVMPQGRLAVQAAYLSEHPEVGCLGGVAMRIDEKGALLPKKDKKREIRRYDFDRALAEALVVGGNIAVYRRDAMMTVGGYDPAIKVQDFQMTLKIAHEGYFVDILPEIVTLYRKHPDSLSKQYKSEYLYGLQVIRPYIGHAAYSSCKSKLVSKALRLAVLDDKKYAWGLIVKVPFVNWDRQLLKRLRYLLFK</sequence>
<dbReference type="Gene3D" id="3.90.550.10">
    <property type="entry name" value="Spore Coat Polysaccharide Biosynthesis Protein SpsA, Chain A"/>
    <property type="match status" value="1"/>
</dbReference>
<evidence type="ECO:0000256" key="1">
    <source>
        <dbReference type="ARBA" id="ARBA00022519"/>
    </source>
</evidence>
<keyword evidence="1" id="KW-0997">Cell inner membrane</keyword>
<dbReference type="CDD" id="cd00761">
    <property type="entry name" value="Glyco_tranf_GTA_type"/>
    <property type="match status" value="1"/>
</dbReference>
<evidence type="ECO:0000313" key="3">
    <source>
        <dbReference type="EMBL" id="PZP25194.1"/>
    </source>
</evidence>
<feature type="domain" description="Glycosyltransferase 2-like" evidence="2">
    <location>
        <begin position="12"/>
        <end position="178"/>
    </location>
</feature>
<proteinExistence type="predicted"/>
<dbReference type="GO" id="GO:0044010">
    <property type="term" value="P:single-species biofilm formation"/>
    <property type="evidence" value="ECO:0007669"/>
    <property type="project" value="TreeGrafter"/>
</dbReference>
<dbReference type="Pfam" id="PF00535">
    <property type="entry name" value="Glycos_transf_2"/>
    <property type="match status" value="1"/>
</dbReference>
<dbReference type="EMBL" id="QFOH01000006">
    <property type="protein sequence ID" value="PZP25194.1"/>
    <property type="molecule type" value="Genomic_DNA"/>
</dbReference>
<protein>
    <submittedName>
        <fullName evidence="3">Glycosyl transferase</fullName>
    </submittedName>
</protein>
<organism evidence="3 4">
    <name type="scientific">Pseudomonas kuykendallii</name>
    <dbReference type="NCBI Taxonomy" id="1007099"/>
    <lineage>
        <taxon>Bacteria</taxon>
        <taxon>Pseudomonadati</taxon>
        <taxon>Pseudomonadota</taxon>
        <taxon>Gammaproteobacteria</taxon>
        <taxon>Pseudomonadales</taxon>
        <taxon>Pseudomonadaceae</taxon>
        <taxon>Pseudomonas</taxon>
    </lineage>
</organism>
<reference evidence="3 4" key="1">
    <citation type="submission" date="2017-08" db="EMBL/GenBank/DDBJ databases">
        <title>Infants hospitalized years apart are colonized by the same room-sourced microbial strains.</title>
        <authorList>
            <person name="Brooks B."/>
            <person name="Olm M.R."/>
            <person name="Firek B.A."/>
            <person name="Baker R."/>
            <person name="Thomas B.C."/>
            <person name="Morowitz M.J."/>
            <person name="Banfield J.F."/>
        </authorList>
    </citation>
    <scope>NUCLEOTIDE SEQUENCE [LARGE SCALE GENOMIC DNA]</scope>
    <source>
        <strain evidence="3">S2_009_000_R2_77</strain>
    </source>
</reference>
<keyword evidence="1" id="KW-0472">Membrane</keyword>
<dbReference type="SUPFAM" id="SSF53448">
    <property type="entry name" value="Nucleotide-diphospho-sugar transferases"/>
    <property type="match status" value="1"/>
</dbReference>
<keyword evidence="3" id="KW-0808">Transferase</keyword>
<evidence type="ECO:0000259" key="2">
    <source>
        <dbReference type="Pfam" id="PF00535"/>
    </source>
</evidence>
<dbReference type="InterPro" id="IPR029044">
    <property type="entry name" value="Nucleotide-diphossugar_trans"/>
</dbReference>
<comment type="caution">
    <text evidence="3">The sequence shown here is derived from an EMBL/GenBank/DDBJ whole genome shotgun (WGS) entry which is preliminary data.</text>
</comment>
<keyword evidence="1" id="KW-1003">Cell membrane</keyword>
<accession>A0A2W5D605</accession>
<name>A0A2W5D605_9PSED</name>
<dbReference type="InterPro" id="IPR001173">
    <property type="entry name" value="Glyco_trans_2-like"/>
</dbReference>
<gene>
    <name evidence="3" type="ORF">DI599_05335</name>
</gene>
<dbReference type="InterPro" id="IPR050834">
    <property type="entry name" value="Glycosyltransf_2"/>
</dbReference>
<dbReference type="AlphaFoldDB" id="A0A2W5D605"/>
<evidence type="ECO:0000313" key="4">
    <source>
        <dbReference type="Proteomes" id="UP000249198"/>
    </source>
</evidence>
<dbReference type="GO" id="GO:0016740">
    <property type="term" value="F:transferase activity"/>
    <property type="evidence" value="ECO:0007669"/>
    <property type="project" value="UniProtKB-KW"/>
</dbReference>
<dbReference type="PANTHER" id="PTHR43685:SF2">
    <property type="entry name" value="GLYCOSYLTRANSFERASE 2-LIKE DOMAIN-CONTAINING PROTEIN"/>
    <property type="match status" value="1"/>
</dbReference>
<dbReference type="Proteomes" id="UP000249198">
    <property type="component" value="Unassembled WGS sequence"/>
</dbReference>
<dbReference type="PANTHER" id="PTHR43685">
    <property type="entry name" value="GLYCOSYLTRANSFERASE"/>
    <property type="match status" value="1"/>
</dbReference>